<reference evidence="2" key="2">
    <citation type="submission" date="2022-01" db="EMBL/GenBank/DDBJ databases">
        <authorList>
            <person name="Yamashiro T."/>
            <person name="Shiraishi A."/>
            <person name="Satake H."/>
            <person name="Nakayama K."/>
        </authorList>
    </citation>
    <scope>NUCLEOTIDE SEQUENCE</scope>
</reference>
<protein>
    <recommendedName>
        <fullName evidence="4">Histone deacetylase 14</fullName>
    </recommendedName>
</protein>
<feature type="compositionally biased region" description="Basic and acidic residues" evidence="1">
    <location>
        <begin position="614"/>
        <end position="654"/>
    </location>
</feature>
<sequence length="662" mass="73669">MVDNHLLFGEKNNINQRSGSPFNLAEDDLRLGNLNFVPKGEEDKVFGIQIPKEVITDNIRNVPYYNAYLEMVAKHDDKMAAEEQGKKKSPLKLIDEDEEVHHEPEPQGEGEEYDLERAIQMSLESFHAHGQAPVGGVAIREPVAEATRQLPVVEGKGKGIATYEQAALSLLDLHKPKKKSTTNQYILHRRTPATKDASTGPSTQPQDNTSADIVPDTSSSVDAETGADTDVTTSTANTEVLYVKDARDEDVSHIVALEEKTAKLDEGQAGSDPGKIPNHGALAGPNPEPMQDEFVAIVYPKVHESLKHITEEHVHLENPLSSSGTLSSIKNLDDAFTIGDQFLNDKPTEEDPSKTNMDTKAESMVTVPIHQASTLVPPLSTPIIDLSPPKPVSSPLQEPFIAATTKATTTTLPLPPPPQQQSITNSVLAARVSALERNFLNMSRRTRHLKTRLRILDPIFSCWSFEIFLIRSIKQSMKFGSHKAHPDHASLYHALEISIERDNQEALSKIEYISFIGTLMEECHFLLTDRVEFGVNPEGHQHCVQTLEQTLAPRKGHPDSKERRNALSISKLKAANYLDFRLKVLVSSLWIKSEHEYDIITAYGITHWKGLKRQKEAKTIKKPTRNEKDKNKSEESARNQKSDQPDTARNEVKSQNKVKGSI</sequence>
<feature type="region of interest" description="Disordered" evidence="1">
    <location>
        <begin position="263"/>
        <end position="286"/>
    </location>
</feature>
<feature type="region of interest" description="Disordered" evidence="1">
    <location>
        <begin position="179"/>
        <end position="232"/>
    </location>
</feature>
<comment type="caution">
    <text evidence="2">The sequence shown here is derived from an EMBL/GenBank/DDBJ whole genome shotgun (WGS) entry which is preliminary data.</text>
</comment>
<name>A0ABQ4YUD2_9ASTR</name>
<gene>
    <name evidence="2" type="ORF">Tco_0747916</name>
</gene>
<evidence type="ECO:0000313" key="3">
    <source>
        <dbReference type="Proteomes" id="UP001151760"/>
    </source>
</evidence>
<dbReference type="Proteomes" id="UP001151760">
    <property type="component" value="Unassembled WGS sequence"/>
</dbReference>
<accession>A0ABQ4YUD2</accession>
<organism evidence="2 3">
    <name type="scientific">Tanacetum coccineum</name>
    <dbReference type="NCBI Taxonomy" id="301880"/>
    <lineage>
        <taxon>Eukaryota</taxon>
        <taxon>Viridiplantae</taxon>
        <taxon>Streptophyta</taxon>
        <taxon>Embryophyta</taxon>
        <taxon>Tracheophyta</taxon>
        <taxon>Spermatophyta</taxon>
        <taxon>Magnoliopsida</taxon>
        <taxon>eudicotyledons</taxon>
        <taxon>Gunneridae</taxon>
        <taxon>Pentapetalae</taxon>
        <taxon>asterids</taxon>
        <taxon>campanulids</taxon>
        <taxon>Asterales</taxon>
        <taxon>Asteraceae</taxon>
        <taxon>Asteroideae</taxon>
        <taxon>Anthemideae</taxon>
        <taxon>Anthemidinae</taxon>
        <taxon>Tanacetum</taxon>
    </lineage>
</organism>
<reference evidence="2" key="1">
    <citation type="journal article" date="2022" name="Int. J. Mol. Sci.">
        <title>Draft Genome of Tanacetum Coccineum: Genomic Comparison of Closely Related Tanacetum-Family Plants.</title>
        <authorList>
            <person name="Yamashiro T."/>
            <person name="Shiraishi A."/>
            <person name="Nakayama K."/>
            <person name="Satake H."/>
        </authorList>
    </citation>
    <scope>NUCLEOTIDE SEQUENCE</scope>
</reference>
<proteinExistence type="predicted"/>
<dbReference type="EMBL" id="BQNB010010743">
    <property type="protein sequence ID" value="GJS81375.1"/>
    <property type="molecule type" value="Genomic_DNA"/>
</dbReference>
<keyword evidence="3" id="KW-1185">Reference proteome</keyword>
<feature type="region of interest" description="Disordered" evidence="1">
    <location>
        <begin position="614"/>
        <end position="662"/>
    </location>
</feature>
<evidence type="ECO:0008006" key="4">
    <source>
        <dbReference type="Google" id="ProtNLM"/>
    </source>
</evidence>
<evidence type="ECO:0000256" key="1">
    <source>
        <dbReference type="SAM" id="MobiDB-lite"/>
    </source>
</evidence>
<evidence type="ECO:0000313" key="2">
    <source>
        <dbReference type="EMBL" id="GJS81375.1"/>
    </source>
</evidence>
<feature type="compositionally biased region" description="Polar residues" evidence="1">
    <location>
        <begin position="196"/>
        <end position="222"/>
    </location>
</feature>
<feature type="region of interest" description="Disordered" evidence="1">
    <location>
        <begin position="80"/>
        <end position="112"/>
    </location>
</feature>